<feature type="domain" description="Helicase HerA-like C-terminal" evidence="1">
    <location>
        <begin position="2"/>
        <end position="146"/>
    </location>
</feature>
<gene>
    <name evidence="2" type="ORF">CTOB1V02_LOCUS15668</name>
</gene>
<dbReference type="Pfam" id="PF05872">
    <property type="entry name" value="HerA_C"/>
    <property type="match status" value="1"/>
</dbReference>
<dbReference type="PANTHER" id="PTHR30121">
    <property type="entry name" value="UNCHARACTERIZED PROTEIN YJGR-RELATED"/>
    <property type="match status" value="1"/>
</dbReference>
<name>A0A7R8WZ20_9CRUS</name>
<accession>A0A7R8WZ20</accession>
<dbReference type="AlphaFoldDB" id="A0A7R8WZ20"/>
<protein>
    <recommendedName>
        <fullName evidence="1">Helicase HerA-like C-terminal domain-containing protein</fullName>
    </recommendedName>
</protein>
<dbReference type="Gene3D" id="3.40.50.300">
    <property type="entry name" value="P-loop containing nucleotide triphosphate hydrolases"/>
    <property type="match status" value="1"/>
</dbReference>
<reference evidence="2" key="1">
    <citation type="submission" date="2020-11" db="EMBL/GenBank/DDBJ databases">
        <authorList>
            <person name="Tran Van P."/>
        </authorList>
    </citation>
    <scope>NUCLEOTIDE SEQUENCE</scope>
</reference>
<dbReference type="PANTHER" id="PTHR30121:SF6">
    <property type="entry name" value="SLR6007 PROTEIN"/>
    <property type="match status" value="1"/>
</dbReference>
<dbReference type="OrthoDB" id="8300267at2759"/>
<organism evidence="2">
    <name type="scientific">Cyprideis torosa</name>
    <dbReference type="NCBI Taxonomy" id="163714"/>
    <lineage>
        <taxon>Eukaryota</taxon>
        <taxon>Metazoa</taxon>
        <taxon>Ecdysozoa</taxon>
        <taxon>Arthropoda</taxon>
        <taxon>Crustacea</taxon>
        <taxon>Oligostraca</taxon>
        <taxon>Ostracoda</taxon>
        <taxon>Podocopa</taxon>
        <taxon>Podocopida</taxon>
        <taxon>Cytherocopina</taxon>
        <taxon>Cytheroidea</taxon>
        <taxon>Cytherideidae</taxon>
        <taxon>Cyprideis</taxon>
    </lineage>
</organism>
<sequence>MKSLNRHGLIAGATGTGKTKSLQVIAEQLSLQGVPSLMMDIKGDLSGLAAPGDASNKHIIERHEKLNIPYQAQPFPVELMSISGEKGVRLRATVSEFGPVLFSKILELNETQESIMSIIFKYCDDKKLPLVDLEDMRKVLQFVGETEQ</sequence>
<dbReference type="InterPro" id="IPR027417">
    <property type="entry name" value="P-loop_NTPase"/>
</dbReference>
<dbReference type="InterPro" id="IPR033186">
    <property type="entry name" value="HerA_C"/>
</dbReference>
<evidence type="ECO:0000259" key="1">
    <source>
        <dbReference type="Pfam" id="PF05872"/>
    </source>
</evidence>
<dbReference type="SUPFAM" id="SSF52540">
    <property type="entry name" value="P-loop containing nucleoside triphosphate hydrolases"/>
    <property type="match status" value="1"/>
</dbReference>
<evidence type="ECO:0000313" key="2">
    <source>
        <dbReference type="EMBL" id="CAD7237853.1"/>
    </source>
</evidence>
<dbReference type="EMBL" id="OB692776">
    <property type="protein sequence ID" value="CAD7237853.1"/>
    <property type="molecule type" value="Genomic_DNA"/>
</dbReference>
<feature type="non-terminal residue" evidence="2">
    <location>
        <position position="148"/>
    </location>
</feature>
<dbReference type="InterPro" id="IPR051162">
    <property type="entry name" value="T4SS_component"/>
</dbReference>
<proteinExistence type="predicted"/>